<evidence type="ECO:0000313" key="2">
    <source>
        <dbReference type="EMBL" id="SNB61443.1"/>
    </source>
</evidence>
<dbReference type="RefSeq" id="WP_088560095.1">
    <property type="nucleotide sequence ID" value="NZ_FYEH01000002.1"/>
</dbReference>
<dbReference type="InterPro" id="IPR027417">
    <property type="entry name" value="P-loop_NTPase"/>
</dbReference>
<name>A0A212QPS9_9PROT</name>
<dbReference type="AlphaFoldDB" id="A0A212QPS9"/>
<evidence type="ECO:0000313" key="3">
    <source>
        <dbReference type="Proteomes" id="UP000197065"/>
    </source>
</evidence>
<dbReference type="EMBL" id="FYEH01000002">
    <property type="protein sequence ID" value="SNB61443.1"/>
    <property type="molecule type" value="Genomic_DNA"/>
</dbReference>
<evidence type="ECO:0000256" key="1">
    <source>
        <dbReference type="SAM" id="MobiDB-lite"/>
    </source>
</evidence>
<gene>
    <name evidence="2" type="ORF">SAMN07250955_102243</name>
</gene>
<proteinExistence type="predicted"/>
<sequence length="288" mass="30951">MSTESFHDRFAGHDRPSGHDHAANAKERDGCGQAVDLEGLKARIRAIEGGGGVAHRVDGRPVARLGAPIDRALPWNGLPTMALHEVAGPSATAVTAGMARRFLDRKGALVWCRSDGLARLQGELYGPGLRPYGIDPARLIHIRARDAEETFWAASMAMRSQAVACTVVETEAFDLVTSRRLQIALESGGGAGLVLRHGALESAPNAALTRFWAEPMPRAILAADDPAPWRLRPRGPSFRLSLWRAKGAQPSFWTVSWNERTLAFDLASPLVPGAVAKAAEDGQSFART</sequence>
<feature type="region of interest" description="Disordered" evidence="1">
    <location>
        <begin position="1"/>
        <end position="30"/>
    </location>
</feature>
<dbReference type="OrthoDB" id="7202530at2"/>
<dbReference type="SUPFAM" id="SSF52540">
    <property type="entry name" value="P-loop containing nucleoside triphosphate hydrolases"/>
    <property type="match status" value="1"/>
</dbReference>
<dbReference type="Proteomes" id="UP000197065">
    <property type="component" value="Unassembled WGS sequence"/>
</dbReference>
<reference evidence="2 3" key="1">
    <citation type="submission" date="2017-06" db="EMBL/GenBank/DDBJ databases">
        <authorList>
            <person name="Kim H.J."/>
            <person name="Triplett B.A."/>
        </authorList>
    </citation>
    <scope>NUCLEOTIDE SEQUENCE [LARGE SCALE GENOMIC DNA]</scope>
    <source>
        <strain evidence="2 3">B29T1</strain>
    </source>
</reference>
<keyword evidence="3" id="KW-1185">Reference proteome</keyword>
<protein>
    <submittedName>
        <fullName evidence="2">Uncharacterized conserved protein</fullName>
    </submittedName>
</protein>
<accession>A0A212QPS9</accession>
<organism evidence="2 3">
    <name type="scientific">Arboricoccus pini</name>
    <dbReference type="NCBI Taxonomy" id="1963835"/>
    <lineage>
        <taxon>Bacteria</taxon>
        <taxon>Pseudomonadati</taxon>
        <taxon>Pseudomonadota</taxon>
        <taxon>Alphaproteobacteria</taxon>
        <taxon>Geminicoccales</taxon>
        <taxon>Geminicoccaceae</taxon>
        <taxon>Arboricoccus</taxon>
    </lineage>
</organism>
<dbReference type="Gene3D" id="3.40.50.300">
    <property type="entry name" value="P-loop containing nucleotide triphosphate hydrolases"/>
    <property type="match status" value="1"/>
</dbReference>